<feature type="region of interest" description="Disordered" evidence="1">
    <location>
        <begin position="50"/>
        <end position="78"/>
    </location>
</feature>
<dbReference type="Proteomes" id="UP001341840">
    <property type="component" value="Unassembled WGS sequence"/>
</dbReference>
<comment type="caution">
    <text evidence="2">The sequence shown here is derived from an EMBL/GenBank/DDBJ whole genome shotgun (WGS) entry which is preliminary data.</text>
</comment>
<accession>A0ABU6VFH7</accession>
<dbReference type="EMBL" id="JASCZI010151188">
    <property type="protein sequence ID" value="MED6170718.1"/>
    <property type="molecule type" value="Genomic_DNA"/>
</dbReference>
<feature type="compositionally biased region" description="Basic and acidic residues" evidence="1">
    <location>
        <begin position="50"/>
        <end position="73"/>
    </location>
</feature>
<dbReference type="PANTHER" id="PTHR35488:SF4">
    <property type="entry name" value="DUF4005 DOMAIN-CONTAINING PROTEIN"/>
    <property type="match status" value="1"/>
</dbReference>
<keyword evidence="3" id="KW-1185">Reference proteome</keyword>
<feature type="region of interest" description="Disordered" evidence="1">
    <location>
        <begin position="90"/>
        <end position="127"/>
    </location>
</feature>
<gene>
    <name evidence="2" type="ORF">PIB30_033683</name>
</gene>
<feature type="region of interest" description="Disordered" evidence="1">
    <location>
        <begin position="147"/>
        <end position="166"/>
    </location>
</feature>
<reference evidence="2 3" key="1">
    <citation type="journal article" date="2023" name="Plants (Basel)">
        <title>Bridging the Gap: Combining Genomics and Transcriptomics Approaches to Understand Stylosanthes scabra, an Orphan Legume from the Brazilian Caatinga.</title>
        <authorList>
            <person name="Ferreira-Neto J.R.C."/>
            <person name="da Silva M.D."/>
            <person name="Binneck E."/>
            <person name="de Melo N.F."/>
            <person name="da Silva R.H."/>
            <person name="de Melo A.L.T.M."/>
            <person name="Pandolfi V."/>
            <person name="Bustamante F.O."/>
            <person name="Brasileiro-Vidal A.C."/>
            <person name="Benko-Iseppon A.M."/>
        </authorList>
    </citation>
    <scope>NUCLEOTIDE SEQUENCE [LARGE SCALE GENOMIC DNA]</scope>
    <source>
        <tissue evidence="2">Leaves</tissue>
    </source>
</reference>
<evidence type="ECO:0000313" key="3">
    <source>
        <dbReference type="Proteomes" id="UP001341840"/>
    </source>
</evidence>
<feature type="compositionally biased region" description="Low complexity" evidence="1">
    <location>
        <begin position="92"/>
        <end position="111"/>
    </location>
</feature>
<evidence type="ECO:0000256" key="1">
    <source>
        <dbReference type="SAM" id="MobiDB-lite"/>
    </source>
</evidence>
<name>A0ABU6VFH7_9FABA</name>
<protein>
    <submittedName>
        <fullName evidence="2">Uncharacterized protein</fullName>
    </submittedName>
</protein>
<proteinExistence type="predicted"/>
<organism evidence="2 3">
    <name type="scientific">Stylosanthes scabra</name>
    <dbReference type="NCBI Taxonomy" id="79078"/>
    <lineage>
        <taxon>Eukaryota</taxon>
        <taxon>Viridiplantae</taxon>
        <taxon>Streptophyta</taxon>
        <taxon>Embryophyta</taxon>
        <taxon>Tracheophyta</taxon>
        <taxon>Spermatophyta</taxon>
        <taxon>Magnoliopsida</taxon>
        <taxon>eudicotyledons</taxon>
        <taxon>Gunneridae</taxon>
        <taxon>Pentapetalae</taxon>
        <taxon>rosids</taxon>
        <taxon>fabids</taxon>
        <taxon>Fabales</taxon>
        <taxon>Fabaceae</taxon>
        <taxon>Papilionoideae</taxon>
        <taxon>50 kb inversion clade</taxon>
        <taxon>dalbergioids sensu lato</taxon>
        <taxon>Dalbergieae</taxon>
        <taxon>Pterocarpus clade</taxon>
        <taxon>Stylosanthes</taxon>
    </lineage>
</organism>
<sequence length="166" mass="19260">MERRMPCSFQKLLIFNSSLNAHPRYEEAQYHDYGFDLQEDFSQFLEEARQHGKEEKLKSSSSVHPEESRAQIKEKKKSWKISLVSWLKSENKSNTSKSKNKNNNNNITQSNAYYHSNKNDHGNVSGPLTSFFKGTKRKESGEIPYMSLHHGNHAKSQNYGPLYMVT</sequence>
<dbReference type="PANTHER" id="PTHR35488">
    <property type="entry name" value="OS05G0358900 PROTEIN-RELATED"/>
    <property type="match status" value="1"/>
</dbReference>
<evidence type="ECO:0000313" key="2">
    <source>
        <dbReference type="EMBL" id="MED6170718.1"/>
    </source>
</evidence>